<comment type="caution">
    <text evidence="2">The sequence shown here is derived from an EMBL/GenBank/DDBJ whole genome shotgun (WGS) entry which is preliminary data.</text>
</comment>
<proteinExistence type="predicted"/>
<accession>A0ABR2GFH1</accession>
<dbReference type="EMBL" id="JBBPBM010000001">
    <property type="protein sequence ID" value="KAK8601638.1"/>
    <property type="molecule type" value="Genomic_DNA"/>
</dbReference>
<gene>
    <name evidence="2" type="ORF">V6N12_051467</name>
</gene>
<feature type="domain" description="RNase H type-1" evidence="1">
    <location>
        <begin position="17"/>
        <end position="50"/>
    </location>
</feature>
<evidence type="ECO:0000313" key="2">
    <source>
        <dbReference type="EMBL" id="KAK8601638.1"/>
    </source>
</evidence>
<keyword evidence="3" id="KW-1185">Reference proteome</keyword>
<dbReference type="Pfam" id="PF13456">
    <property type="entry name" value="RVT_3"/>
    <property type="match status" value="1"/>
</dbReference>
<sequence>MDVGIALEKSTGGANGSLIPHIFHMLNCDWEVSFAHVSREVNSVTDDLAKLDGKGTAGGQIFYIPPAPIIGLPPAVERHLLLDAPSLLQRDETRLVVSTGDPPHEINFGISYCYDPRTAHT</sequence>
<dbReference type="InterPro" id="IPR002156">
    <property type="entry name" value="RNaseH_domain"/>
</dbReference>
<name>A0ABR2GFH1_9ROSI</name>
<reference evidence="2 3" key="1">
    <citation type="journal article" date="2024" name="G3 (Bethesda)">
        <title>Genome assembly of Hibiscus sabdariffa L. provides insights into metabolisms of medicinal natural products.</title>
        <authorList>
            <person name="Kim T."/>
        </authorList>
    </citation>
    <scope>NUCLEOTIDE SEQUENCE [LARGE SCALE GENOMIC DNA]</scope>
    <source>
        <strain evidence="2">TK-2024</strain>
        <tissue evidence="2">Old leaves</tissue>
    </source>
</reference>
<organism evidence="2 3">
    <name type="scientific">Hibiscus sabdariffa</name>
    <name type="common">roselle</name>
    <dbReference type="NCBI Taxonomy" id="183260"/>
    <lineage>
        <taxon>Eukaryota</taxon>
        <taxon>Viridiplantae</taxon>
        <taxon>Streptophyta</taxon>
        <taxon>Embryophyta</taxon>
        <taxon>Tracheophyta</taxon>
        <taxon>Spermatophyta</taxon>
        <taxon>Magnoliopsida</taxon>
        <taxon>eudicotyledons</taxon>
        <taxon>Gunneridae</taxon>
        <taxon>Pentapetalae</taxon>
        <taxon>rosids</taxon>
        <taxon>malvids</taxon>
        <taxon>Malvales</taxon>
        <taxon>Malvaceae</taxon>
        <taxon>Malvoideae</taxon>
        <taxon>Hibiscus</taxon>
    </lineage>
</organism>
<protein>
    <recommendedName>
        <fullName evidence="1">RNase H type-1 domain-containing protein</fullName>
    </recommendedName>
</protein>
<evidence type="ECO:0000313" key="3">
    <source>
        <dbReference type="Proteomes" id="UP001472677"/>
    </source>
</evidence>
<dbReference type="Proteomes" id="UP001472677">
    <property type="component" value="Unassembled WGS sequence"/>
</dbReference>
<evidence type="ECO:0000259" key="1">
    <source>
        <dbReference type="Pfam" id="PF13456"/>
    </source>
</evidence>